<keyword evidence="4" id="KW-1185">Reference proteome</keyword>
<dbReference type="RefSeq" id="WP_029312252.1">
    <property type="nucleotide sequence ID" value="NZ_FTNE01000017.1"/>
</dbReference>
<accession>A0A8G2CM20</accession>
<dbReference type="InterPro" id="IPR014795">
    <property type="entry name" value="TacA_1-like"/>
</dbReference>
<evidence type="ECO:0000313" key="4">
    <source>
        <dbReference type="Proteomes" id="UP000186308"/>
    </source>
</evidence>
<keyword evidence="1" id="KW-1277">Toxin-antitoxin system</keyword>
<organism evidence="3 4">
    <name type="scientific">Acidiphilium rubrum</name>
    <dbReference type="NCBI Taxonomy" id="526"/>
    <lineage>
        <taxon>Bacteria</taxon>
        <taxon>Pseudomonadati</taxon>
        <taxon>Pseudomonadota</taxon>
        <taxon>Alphaproteobacteria</taxon>
        <taxon>Acetobacterales</taxon>
        <taxon>Acidocellaceae</taxon>
        <taxon>Acidiphilium</taxon>
    </lineage>
</organism>
<dbReference type="PANTHER" id="PTHR35401">
    <property type="entry name" value="COPG FAMILY HELIX-TURN-HELIX PROTEIN-RELATED-RELATED"/>
    <property type="match status" value="1"/>
</dbReference>
<dbReference type="AlphaFoldDB" id="A0A8G2CM20"/>
<dbReference type="SUPFAM" id="SSF47598">
    <property type="entry name" value="Ribbon-helix-helix"/>
    <property type="match status" value="1"/>
</dbReference>
<name>A0A8G2CM20_ACIRU</name>
<dbReference type="GO" id="GO:0006355">
    <property type="term" value="P:regulation of DNA-templated transcription"/>
    <property type="evidence" value="ECO:0007669"/>
    <property type="project" value="InterPro"/>
</dbReference>
<evidence type="ECO:0000313" key="3">
    <source>
        <dbReference type="EMBL" id="SIR15158.1"/>
    </source>
</evidence>
<protein>
    <submittedName>
        <fullName evidence="3">Uncharacterized conserved protein, DUF1778 family</fullName>
    </submittedName>
</protein>
<dbReference type="Pfam" id="PF08681">
    <property type="entry name" value="TacA1"/>
    <property type="match status" value="1"/>
</dbReference>
<comment type="caution">
    <text evidence="3">The sequence shown here is derived from an EMBL/GenBank/DDBJ whole genome shotgun (WGS) entry which is preliminary data.</text>
</comment>
<gene>
    <name evidence="3" type="ORF">SAMN05421828_1179</name>
</gene>
<proteinExistence type="inferred from homology"/>
<dbReference type="Gene3D" id="1.20.5.780">
    <property type="entry name" value="Single helix bin"/>
    <property type="match status" value="1"/>
</dbReference>
<evidence type="ECO:0000256" key="1">
    <source>
        <dbReference type="ARBA" id="ARBA00022649"/>
    </source>
</evidence>
<comment type="similarity">
    <text evidence="2">Belongs to the TacA antitoxin family.</text>
</comment>
<dbReference type="PANTHER" id="PTHR35401:SF2">
    <property type="entry name" value="ABC-TYPE TRANSPORT SYSTEM"/>
    <property type="match status" value="1"/>
</dbReference>
<dbReference type="InterPro" id="IPR010985">
    <property type="entry name" value="Ribbon_hlx_hlx"/>
</dbReference>
<reference evidence="3 4" key="1">
    <citation type="submission" date="2017-01" db="EMBL/GenBank/DDBJ databases">
        <authorList>
            <person name="Varghese N."/>
            <person name="Submissions S."/>
        </authorList>
    </citation>
    <scope>NUCLEOTIDE SEQUENCE [LARGE SCALE GENOMIC DNA]</scope>
    <source>
        <strain evidence="3 4">ATCC 35905</strain>
    </source>
</reference>
<evidence type="ECO:0000256" key="2">
    <source>
        <dbReference type="ARBA" id="ARBA00049988"/>
    </source>
</evidence>
<sequence length="96" mass="10933">MPKPQIEAETARLEARIPVLVYDQMQRAARLRGMTLTGYLIATAGEDARRVVEDADIMRLAREDQIRFAEALINPPQPNARLARAAKRHAELIERR</sequence>
<dbReference type="Proteomes" id="UP000186308">
    <property type="component" value="Unassembled WGS sequence"/>
</dbReference>
<dbReference type="OrthoDB" id="7569726at2"/>
<dbReference type="EMBL" id="FTNE01000017">
    <property type="protein sequence ID" value="SIR15158.1"/>
    <property type="molecule type" value="Genomic_DNA"/>
</dbReference>